<dbReference type="RefSeq" id="WP_081009866.1">
    <property type="nucleotide sequence ID" value="NZ_JSYZ01000010.1"/>
</dbReference>
<dbReference type="NCBIfam" id="TIGR01690">
    <property type="entry name" value="ICE_RAQPRD"/>
    <property type="match status" value="1"/>
</dbReference>
<comment type="caution">
    <text evidence="2">The sequence shown here is derived from an EMBL/GenBank/DDBJ whole genome shotgun (WGS) entry which is preliminary data.</text>
</comment>
<dbReference type="OrthoDB" id="8910666at2"/>
<evidence type="ECO:0000256" key="1">
    <source>
        <dbReference type="SAM" id="SignalP"/>
    </source>
</evidence>
<organism evidence="2 3">
    <name type="scientific">Pseudomonas asplenii</name>
    <dbReference type="NCBI Taxonomy" id="53407"/>
    <lineage>
        <taxon>Bacteria</taxon>
        <taxon>Pseudomonadati</taxon>
        <taxon>Pseudomonadota</taxon>
        <taxon>Gammaproteobacteria</taxon>
        <taxon>Pseudomonadales</taxon>
        <taxon>Pseudomonadaceae</taxon>
        <taxon>Pseudomonas</taxon>
    </lineage>
</organism>
<protein>
    <submittedName>
        <fullName evidence="2">Integrative conjugative element protein, RAQPRD family</fullName>
    </submittedName>
</protein>
<evidence type="ECO:0000313" key="3">
    <source>
        <dbReference type="Proteomes" id="UP000037931"/>
    </source>
</evidence>
<dbReference type="InterPro" id="IPR019110">
    <property type="entry name" value="Uncharacterised_RAQPRD"/>
</dbReference>
<name>A0A0M9GG18_9PSED</name>
<dbReference type="EMBL" id="JSYZ01000010">
    <property type="protein sequence ID" value="KPA90354.1"/>
    <property type="molecule type" value="Genomic_DNA"/>
</dbReference>
<accession>A0A0M9GG18</accession>
<dbReference type="AlphaFoldDB" id="A0A0M9GG18"/>
<proteinExistence type="predicted"/>
<feature type="chain" id="PRO_5005836222" evidence="1">
    <location>
        <begin position="27"/>
        <end position="111"/>
    </location>
</feature>
<keyword evidence="1" id="KW-0732">Signal</keyword>
<feature type="signal peptide" evidence="1">
    <location>
        <begin position="1"/>
        <end position="26"/>
    </location>
</feature>
<keyword evidence="3" id="KW-1185">Reference proteome</keyword>
<reference evidence="2 3" key="1">
    <citation type="journal article" date="2015" name="PLoS ONE">
        <title>Rice-Infecting Pseudomonas Genomes Are Highly Accessorized and Harbor Multiple Putative Virulence Mechanisms to Cause Sheath Brown Rot.</title>
        <authorList>
            <person name="Quibod I.L."/>
            <person name="Grande G."/>
            <person name="Oreiro E.G."/>
            <person name="Borja F.N."/>
            <person name="Dossa G.S."/>
            <person name="Mauleon R."/>
            <person name="Cruz C.V."/>
            <person name="Oliva R."/>
        </authorList>
    </citation>
    <scope>NUCLEOTIDE SEQUENCE [LARGE SCALE GENOMIC DNA]</scope>
    <source>
        <strain evidence="2 3">IRRI 6609</strain>
    </source>
</reference>
<gene>
    <name evidence="2" type="ORF">PF66_03162</name>
</gene>
<dbReference type="STRING" id="50340.PF66_03162"/>
<evidence type="ECO:0000313" key="2">
    <source>
        <dbReference type="EMBL" id="KPA90354.1"/>
    </source>
</evidence>
<sequence precursor="true">MPAVIPLPRYIALSLVLSLKATMAQAEPTAQERTLLSAWLRQLDTLTQQVHTRAAQPVDEQARFHFDYPRLAADLELIQQGIEHYLTPSRAQPRALPELTGHYTQSTEAMP</sequence>
<dbReference type="Pfam" id="PF09686">
    <property type="entry name" value="Plasmid_RAQPRD"/>
    <property type="match status" value="1"/>
</dbReference>
<dbReference type="Proteomes" id="UP000037931">
    <property type="component" value="Unassembled WGS sequence"/>
</dbReference>
<dbReference type="PATRIC" id="fig|50340.43.peg.458"/>